<dbReference type="PANTHER" id="PTHR46033">
    <property type="entry name" value="PROTEIN MAIN-LIKE 2"/>
    <property type="match status" value="1"/>
</dbReference>
<dbReference type="PANTHER" id="PTHR46033:SF67">
    <property type="entry name" value="AMINOTRANSFERASE-LIKE, PLANT MOBILE DOMAIN FAMILY PROTEIN"/>
    <property type="match status" value="1"/>
</dbReference>
<feature type="domain" description="Aminotransferase-like plant mobile" evidence="2">
    <location>
        <begin position="39"/>
        <end position="102"/>
    </location>
</feature>
<evidence type="ECO:0000256" key="1">
    <source>
        <dbReference type="SAM" id="Coils"/>
    </source>
</evidence>
<dbReference type="InterPro" id="IPR044824">
    <property type="entry name" value="MAIN-like"/>
</dbReference>
<sequence length="480" mass="53574">MGEWDSFTTLVTWYKVHEHWSAWVTRLSPSMLDKWRKLGINEAIHTSKFELPMNPNLLTALILFWSPVTNTFSFPKEYMTPAVADVFALTCLPLVGASVHIQMAYGKGPEEDILIGVNLNYVPFIKSMKAPIRSSPMVDLCGSCKMWAYSYFPSITLELHPPKSHGLMGKLGCTPSILEKSLAFLLSSTFSATLRVSSPSFQTLWEAYMANFNNEDHLIEAIQGAGMEHITSYMAPTPLQQVSSTGKKLIGCGDSSSQKHIVDKAKEALTLQALVPQLPATSEQGIRTSIMGKTHEVEKVDPIAIAISTKVTKPSDKKQNVKTYIKKHRTIEVLSDSPSREDALIVDTVALVGDPEDQATLTSLIREITMDHDEAMQFFAVVEAETREEEAERKRLEVEEKERRMAERAEEERIAEIGRRIDMKKKEKAAREEALSSLEGLPSSLHVEDMGDVDKLLKDISLTLKKFQTPTKSISSIISS</sequence>
<gene>
    <name evidence="3" type="ORF">FSB_LOCUS30368</name>
</gene>
<organism evidence="3">
    <name type="scientific">Fagus sylvatica</name>
    <name type="common">Beechnut</name>
    <dbReference type="NCBI Taxonomy" id="28930"/>
    <lineage>
        <taxon>Eukaryota</taxon>
        <taxon>Viridiplantae</taxon>
        <taxon>Streptophyta</taxon>
        <taxon>Embryophyta</taxon>
        <taxon>Tracheophyta</taxon>
        <taxon>Spermatophyta</taxon>
        <taxon>Magnoliopsida</taxon>
        <taxon>eudicotyledons</taxon>
        <taxon>Gunneridae</taxon>
        <taxon>Pentapetalae</taxon>
        <taxon>rosids</taxon>
        <taxon>fabids</taxon>
        <taxon>Fagales</taxon>
        <taxon>Fagaceae</taxon>
        <taxon>Fagus</taxon>
    </lineage>
</organism>
<dbReference type="GO" id="GO:0010073">
    <property type="term" value="P:meristem maintenance"/>
    <property type="evidence" value="ECO:0007669"/>
    <property type="project" value="InterPro"/>
</dbReference>
<feature type="coiled-coil region" evidence="1">
    <location>
        <begin position="379"/>
        <end position="411"/>
    </location>
</feature>
<reference evidence="3" key="1">
    <citation type="submission" date="2018-02" db="EMBL/GenBank/DDBJ databases">
        <authorList>
            <person name="Cohen D.B."/>
            <person name="Kent A.D."/>
        </authorList>
    </citation>
    <scope>NUCLEOTIDE SEQUENCE</scope>
</reference>
<dbReference type="Pfam" id="PF10536">
    <property type="entry name" value="PMD"/>
    <property type="match status" value="1"/>
</dbReference>
<keyword evidence="1" id="KW-0175">Coiled coil</keyword>
<protein>
    <recommendedName>
        <fullName evidence="2">Aminotransferase-like plant mobile domain-containing protein</fullName>
    </recommendedName>
</protein>
<proteinExistence type="predicted"/>
<dbReference type="AlphaFoldDB" id="A0A2N9GJ56"/>
<evidence type="ECO:0000259" key="2">
    <source>
        <dbReference type="Pfam" id="PF10536"/>
    </source>
</evidence>
<accession>A0A2N9GJ56</accession>
<evidence type="ECO:0000313" key="3">
    <source>
        <dbReference type="EMBL" id="SPD02486.1"/>
    </source>
</evidence>
<dbReference type="EMBL" id="OIVN01002312">
    <property type="protein sequence ID" value="SPD02486.1"/>
    <property type="molecule type" value="Genomic_DNA"/>
</dbReference>
<name>A0A2N9GJ56_FAGSY</name>
<dbReference type="InterPro" id="IPR019557">
    <property type="entry name" value="AminoTfrase-like_pln_mobile"/>
</dbReference>